<comment type="caution">
    <text evidence="1">The sequence shown here is derived from an EMBL/GenBank/DDBJ whole genome shotgun (WGS) entry which is preliminary data.</text>
</comment>
<dbReference type="EMBL" id="PVWJ01000026">
    <property type="protein sequence ID" value="PSB03716.1"/>
    <property type="molecule type" value="Genomic_DNA"/>
</dbReference>
<protein>
    <recommendedName>
        <fullName evidence="3">DUF1838 domain-containing protein</fullName>
    </recommendedName>
</protein>
<gene>
    <name evidence="1" type="ORF">C7B64_07340</name>
</gene>
<dbReference type="InterPro" id="IPR014990">
    <property type="entry name" value="DUF1838"/>
</dbReference>
<dbReference type="OrthoDB" id="1490196at2"/>
<reference evidence="1 2" key="1">
    <citation type="submission" date="2018-02" db="EMBL/GenBank/DDBJ databases">
        <authorList>
            <person name="Cohen D.B."/>
            <person name="Kent A.D."/>
        </authorList>
    </citation>
    <scope>NUCLEOTIDE SEQUENCE [LARGE SCALE GENOMIC DNA]</scope>
    <source>
        <strain evidence="1 2">CCAP 1448/3</strain>
    </source>
</reference>
<proteinExistence type="predicted"/>
<name>A0A2T1C652_9CYAN</name>
<dbReference type="Pfam" id="PF08894">
    <property type="entry name" value="DUF1838"/>
    <property type="match status" value="1"/>
</dbReference>
<evidence type="ECO:0000313" key="1">
    <source>
        <dbReference type="EMBL" id="PSB03716.1"/>
    </source>
</evidence>
<evidence type="ECO:0000313" key="2">
    <source>
        <dbReference type="Proteomes" id="UP000238762"/>
    </source>
</evidence>
<dbReference type="Proteomes" id="UP000238762">
    <property type="component" value="Unassembled WGS sequence"/>
</dbReference>
<keyword evidence="2" id="KW-1185">Reference proteome</keyword>
<reference evidence="1 2" key="2">
    <citation type="submission" date="2018-03" db="EMBL/GenBank/DDBJ databases">
        <title>The ancient ancestry and fast evolution of plastids.</title>
        <authorList>
            <person name="Moore K.R."/>
            <person name="Magnabosco C."/>
            <person name="Momper L."/>
            <person name="Gold D.A."/>
            <person name="Bosak T."/>
            <person name="Fournier G.P."/>
        </authorList>
    </citation>
    <scope>NUCLEOTIDE SEQUENCE [LARGE SCALE GENOMIC DNA]</scope>
    <source>
        <strain evidence="1 2">CCAP 1448/3</strain>
    </source>
</reference>
<accession>A0A2T1C652</accession>
<organism evidence="1 2">
    <name type="scientific">Merismopedia glauca CCAP 1448/3</name>
    <dbReference type="NCBI Taxonomy" id="1296344"/>
    <lineage>
        <taxon>Bacteria</taxon>
        <taxon>Bacillati</taxon>
        <taxon>Cyanobacteriota</taxon>
        <taxon>Cyanophyceae</taxon>
        <taxon>Synechococcales</taxon>
        <taxon>Merismopediaceae</taxon>
        <taxon>Merismopedia</taxon>
    </lineage>
</organism>
<dbReference type="AlphaFoldDB" id="A0A2T1C652"/>
<evidence type="ECO:0008006" key="3">
    <source>
        <dbReference type="Google" id="ProtNLM"/>
    </source>
</evidence>
<sequence length="266" mass="31076">MNDYSDDYELSTLVFYRENHGKQLYYSWEGDIWWTETPGKPKEKLFSIIGMNATKILLKSDPEYGEVGYRLNREIGLFCDPDTQEILHYWQPTDSSQKVPVVHIANRMVQGSLKERKITIPQGQGYLTKINDIPLEYPHPLAKDSKYQDYCPGETFKGVEYFTSSFSRPGVKDAPPAKWARDCPWMPWMKLGYGHPARLRYETTISRVKTFEELNPKLVQLVREKLPIYEFTPDECDELNTTSILYFKRHFESYLKGEVFPVAETA</sequence>